<gene>
    <name evidence="1" type="ORF">SAMN05216258_10847</name>
</gene>
<dbReference type="RefSeq" id="WP_092861639.1">
    <property type="nucleotide sequence ID" value="NZ_FOQH01000008.1"/>
</dbReference>
<dbReference type="STRING" id="1114924.SAMN05216258_10847"/>
<evidence type="ECO:0008006" key="3">
    <source>
        <dbReference type="Google" id="ProtNLM"/>
    </source>
</evidence>
<proteinExistence type="predicted"/>
<dbReference type="AlphaFoldDB" id="A0A1I3JKG7"/>
<keyword evidence="2" id="KW-1185">Reference proteome</keyword>
<organism evidence="1 2">
    <name type="scientific">Albimonas pacifica</name>
    <dbReference type="NCBI Taxonomy" id="1114924"/>
    <lineage>
        <taxon>Bacteria</taxon>
        <taxon>Pseudomonadati</taxon>
        <taxon>Pseudomonadota</taxon>
        <taxon>Alphaproteobacteria</taxon>
        <taxon>Rhodobacterales</taxon>
        <taxon>Paracoccaceae</taxon>
        <taxon>Albimonas</taxon>
    </lineage>
</organism>
<dbReference type="OrthoDB" id="7548801at2"/>
<dbReference type="Proteomes" id="UP000199377">
    <property type="component" value="Unassembled WGS sequence"/>
</dbReference>
<dbReference type="Pfam" id="PF19821">
    <property type="entry name" value="Phage_capsid_2"/>
    <property type="match status" value="1"/>
</dbReference>
<name>A0A1I3JKG7_9RHOB</name>
<dbReference type="InterPro" id="IPR045565">
    <property type="entry name" value="Phage_capsid_2"/>
</dbReference>
<reference evidence="1 2" key="1">
    <citation type="submission" date="2016-10" db="EMBL/GenBank/DDBJ databases">
        <authorList>
            <person name="de Groot N.N."/>
        </authorList>
    </citation>
    <scope>NUCLEOTIDE SEQUENCE [LARGE SCALE GENOMIC DNA]</scope>
    <source>
        <strain evidence="1 2">CGMCC 1.11030</strain>
    </source>
</reference>
<evidence type="ECO:0000313" key="2">
    <source>
        <dbReference type="Proteomes" id="UP000199377"/>
    </source>
</evidence>
<accession>A0A1I3JKG7</accession>
<sequence>MPFDQLVEAHHRTTFKATFELALQQNGSKLRPHVGETACSGEGATAADIIGKVDYQRGSGRRRSNIENVPGRTRRWHVFPDPLETGQYLDSVDKFRMIEDPTSKLMMAHTAAIGRGIDDIILGINPDGTLYQGGILGPISEGKQPGSGTKALPSAQVTVHGGTGLTIEKLRKARKRLGLDENDLDRVTPIMAITMNQDDDLLGIVESASANLNMLEQPHIVDGKVTRLMGFQFVRINRLPKLQTNVRSCPVWIKDMVELGVWQDVKPDMWNDTHARNTPYMHADAWMDCVRIQDEGVHVAECTES</sequence>
<protein>
    <recommendedName>
        <fullName evidence="3">Phage major capsid protein E</fullName>
    </recommendedName>
</protein>
<evidence type="ECO:0000313" key="1">
    <source>
        <dbReference type="EMBL" id="SFI60751.1"/>
    </source>
</evidence>
<dbReference type="EMBL" id="FOQH01000008">
    <property type="protein sequence ID" value="SFI60751.1"/>
    <property type="molecule type" value="Genomic_DNA"/>
</dbReference>